<gene>
    <name evidence="1" type="ORF">CAP_0421</name>
</gene>
<proteinExistence type="predicted"/>
<accession>A0A017SWD3</accession>
<protein>
    <submittedName>
        <fullName evidence="1">Uncharacterized protein</fullName>
    </submittedName>
</protein>
<dbReference type="AlphaFoldDB" id="A0A017SWD3"/>
<dbReference type="RefSeq" id="WP_044250868.1">
    <property type="nucleotide sequence ID" value="NZ_ASRX01000104.1"/>
</dbReference>
<evidence type="ECO:0000313" key="2">
    <source>
        <dbReference type="Proteomes" id="UP000019678"/>
    </source>
</evidence>
<dbReference type="Gene3D" id="1.20.120.330">
    <property type="entry name" value="Nucleotidyltransferases domain 2"/>
    <property type="match status" value="1"/>
</dbReference>
<sequence length="198" mass="21623">MELHQQLLKQAIKLARIDPKKPVQANLRRAISSAYYALFHLLIHEATGSLLGPPSGGIATEINLGARRWFDHGSMKTVAGWVGGIKTPDKVNALFPSSPAAAPQQASPPAKSPPRLFSTLASAELKSVASAFIALQEARHRADYDLTARFTRQDTLQMVDRAQKAFSDWELARDTDPLAPLFLLLLLLSGDKLLPKAH</sequence>
<dbReference type="Proteomes" id="UP000019678">
    <property type="component" value="Unassembled WGS sequence"/>
</dbReference>
<reference evidence="1 2" key="1">
    <citation type="submission" date="2013-05" db="EMBL/GenBank/DDBJ databases">
        <title>Genome assembly of Chondromyces apiculatus DSM 436.</title>
        <authorList>
            <person name="Sharma G."/>
            <person name="Khatri I."/>
            <person name="Kaur C."/>
            <person name="Mayilraj S."/>
            <person name="Subramanian S."/>
        </authorList>
    </citation>
    <scope>NUCLEOTIDE SEQUENCE [LARGE SCALE GENOMIC DNA]</scope>
    <source>
        <strain evidence="1 2">DSM 436</strain>
    </source>
</reference>
<evidence type="ECO:0000313" key="1">
    <source>
        <dbReference type="EMBL" id="EYF00606.1"/>
    </source>
</evidence>
<name>A0A017SWD3_9BACT</name>
<dbReference type="EMBL" id="ASRX01000104">
    <property type="protein sequence ID" value="EYF00606.1"/>
    <property type="molecule type" value="Genomic_DNA"/>
</dbReference>
<organism evidence="1 2">
    <name type="scientific">Chondromyces apiculatus DSM 436</name>
    <dbReference type="NCBI Taxonomy" id="1192034"/>
    <lineage>
        <taxon>Bacteria</taxon>
        <taxon>Pseudomonadati</taxon>
        <taxon>Myxococcota</taxon>
        <taxon>Polyangia</taxon>
        <taxon>Polyangiales</taxon>
        <taxon>Polyangiaceae</taxon>
        <taxon>Chondromyces</taxon>
    </lineage>
</organism>
<dbReference type="eggNOG" id="ENOG5033GXQ">
    <property type="taxonomic scope" value="Bacteria"/>
</dbReference>
<dbReference type="OrthoDB" id="7845978at2"/>
<comment type="caution">
    <text evidence="1">The sequence shown here is derived from an EMBL/GenBank/DDBJ whole genome shotgun (WGS) entry which is preliminary data.</text>
</comment>
<dbReference type="STRING" id="1192034.CAP_0421"/>
<keyword evidence="2" id="KW-1185">Reference proteome</keyword>